<proteinExistence type="predicted"/>
<gene>
    <name evidence="2" type="ORF">AOX56_00160</name>
</gene>
<evidence type="ECO:0000313" key="3">
    <source>
        <dbReference type="Proteomes" id="UP000233526"/>
    </source>
</evidence>
<dbReference type="EMBL" id="LJZX01000001">
    <property type="protein sequence ID" value="PKQ82971.1"/>
    <property type="molecule type" value="Genomic_DNA"/>
</dbReference>
<dbReference type="Proteomes" id="UP000233526">
    <property type="component" value="Unassembled WGS sequence"/>
</dbReference>
<keyword evidence="1" id="KW-1133">Transmembrane helix</keyword>
<organism evidence="2 3">
    <name type="scientific">Aeromonas sobria</name>
    <dbReference type="NCBI Taxonomy" id="646"/>
    <lineage>
        <taxon>Bacteria</taxon>
        <taxon>Pseudomonadati</taxon>
        <taxon>Pseudomonadota</taxon>
        <taxon>Gammaproteobacteria</taxon>
        <taxon>Aeromonadales</taxon>
        <taxon>Aeromonadaceae</taxon>
        <taxon>Aeromonas</taxon>
    </lineage>
</organism>
<keyword evidence="1" id="KW-0472">Membrane</keyword>
<evidence type="ECO:0000313" key="2">
    <source>
        <dbReference type="EMBL" id="PKQ82971.1"/>
    </source>
</evidence>
<reference evidence="2 3" key="1">
    <citation type="journal article" date="2017" name="Front. Microbiol.">
        <title>Strong Genomic and Phenotypic Heterogeneity in the Aeromonas sobria Species Complex.</title>
        <authorList>
            <person name="Gauthier J."/>
            <person name="Vincent A.T."/>
            <person name="Charette S.J."/>
            <person name="Derome N."/>
        </authorList>
    </citation>
    <scope>NUCLEOTIDE SEQUENCE [LARGE SCALE GENOMIC DNA]</scope>
    <source>
        <strain evidence="2 3">JF2635</strain>
    </source>
</reference>
<feature type="transmembrane region" description="Helical" evidence="1">
    <location>
        <begin position="31"/>
        <end position="50"/>
    </location>
</feature>
<sequence length="62" mass="6427">MLTQLSIFTVGLLGAAALAYGASLYSPPLGWVVGGVLCLVWSLLMSRAVAAADFAKRNKGDN</sequence>
<comment type="caution">
    <text evidence="2">The sequence shown here is derived from an EMBL/GenBank/DDBJ whole genome shotgun (WGS) entry which is preliminary data.</text>
</comment>
<keyword evidence="1" id="KW-0812">Transmembrane</keyword>
<accession>A0A2N3J911</accession>
<evidence type="ECO:0000256" key="1">
    <source>
        <dbReference type="SAM" id="Phobius"/>
    </source>
</evidence>
<dbReference type="AlphaFoldDB" id="A0A2N3J911"/>
<protein>
    <submittedName>
        <fullName evidence="2">Uncharacterized protein</fullName>
    </submittedName>
</protein>
<dbReference type="RefSeq" id="WP_016349666.1">
    <property type="nucleotide sequence ID" value="NZ_CAWNSS010000001.1"/>
</dbReference>
<name>A0A2N3J911_AERSO</name>